<comment type="caution">
    <text evidence="4">The sequence shown here is derived from an EMBL/GenBank/DDBJ whole genome shotgun (WGS) entry which is preliminary data.</text>
</comment>
<evidence type="ECO:0000313" key="5">
    <source>
        <dbReference type="Proteomes" id="UP000724874"/>
    </source>
</evidence>
<evidence type="ECO:0000259" key="3">
    <source>
        <dbReference type="PROSITE" id="PS50893"/>
    </source>
</evidence>
<proteinExistence type="predicted"/>
<sequence length="694" mass="77235">MASLLDEKDPKSPTITIQEMQLGVWRVKVVSDTVFGLQKQWDDARSALPLYWRLMTDIFNASPALFTIFIACQLWQGIEDSILMHFSNQFLRNIEAGVGQGKVNSRKILSDIVTRLVCTVFFAFIRWYSGKVLELLKTRVTRYFELVLMKAKLGLDMPTSQEAGSKQGVSAQQAWDALQNIFKFGTDLIRIASHILLIARISRWSGGPVYTLLCISQPLFSAFNRRDLWDKVCFGFVNNTFYLRMKSLEKLASGAFRQDIISGGLGSWIADEFYKSHLHLVKIPEGHPYQLYSESSVLQDILSKILGDSPVVRFFHFCALQAIKDPAAFSVASIAILQQSSTSLKYSITMVMRTSQRFRSSVTSVKSIYASTGVINSMVVGHVPYPRVDEKSEDADGSKGMGFELKNVSFSYPGTRSITPALKNISLIIKPGQLVVIVGANGSGKSTLIRILSRLYDPSSGQILIDGLPSSSHRIDDLHAATTLLSQDNLLYPLSLGENIGLGYPECVNDKEMIRDAAEKGGALEVVQKLKDGMDTELDPTVETFELGLYGNKTHPLYEEMEKMPKSINVSGGEKQRIVAARSFMRFNSGKVKFVAVDEPSSALDAEGELRLFENLLAVREGKTTVFVTHRFGHLTKHANIIICMKEGNILEMGSHAELLQKKGEYANLYEIQAGAFSDTTSKRKEHFKPQVLG</sequence>
<dbReference type="PANTHER" id="PTHR43394">
    <property type="entry name" value="ATP-DEPENDENT PERMEASE MDL1, MITOCHONDRIAL"/>
    <property type="match status" value="1"/>
</dbReference>
<dbReference type="OrthoDB" id="6500128at2759"/>
<dbReference type="Pfam" id="PF00005">
    <property type="entry name" value="ABC_tran"/>
    <property type="match status" value="1"/>
</dbReference>
<keyword evidence="4" id="KW-0378">Hydrolase</keyword>
<dbReference type="GO" id="GO:0016887">
    <property type="term" value="F:ATP hydrolysis activity"/>
    <property type="evidence" value="ECO:0007669"/>
    <property type="project" value="InterPro"/>
</dbReference>
<dbReference type="InterPro" id="IPR003593">
    <property type="entry name" value="AAA+_ATPase"/>
</dbReference>
<feature type="domain" description="ABC transporter" evidence="3">
    <location>
        <begin position="403"/>
        <end position="672"/>
    </location>
</feature>
<accession>A0A9P5NJ75</accession>
<dbReference type="PANTHER" id="PTHR43394:SF1">
    <property type="entry name" value="ATP-BINDING CASSETTE SUB-FAMILY B MEMBER 10, MITOCHONDRIAL"/>
    <property type="match status" value="1"/>
</dbReference>
<evidence type="ECO:0000256" key="1">
    <source>
        <dbReference type="ARBA" id="ARBA00022741"/>
    </source>
</evidence>
<gene>
    <name evidence="4" type="ORF">CPB84DRAFT_1849657</name>
</gene>
<dbReference type="SMART" id="SM00382">
    <property type="entry name" value="AAA"/>
    <property type="match status" value="1"/>
</dbReference>
<dbReference type="InterPro" id="IPR039421">
    <property type="entry name" value="Type_1_exporter"/>
</dbReference>
<dbReference type="InterPro" id="IPR027417">
    <property type="entry name" value="P-loop_NTPase"/>
</dbReference>
<dbReference type="EMBL" id="JADNYJ010000085">
    <property type="protein sequence ID" value="KAF8888411.1"/>
    <property type="molecule type" value="Genomic_DNA"/>
</dbReference>
<reference evidence="4" key="1">
    <citation type="submission" date="2020-11" db="EMBL/GenBank/DDBJ databases">
        <authorList>
            <consortium name="DOE Joint Genome Institute"/>
            <person name="Ahrendt S."/>
            <person name="Riley R."/>
            <person name="Andreopoulos W."/>
            <person name="LaButti K."/>
            <person name="Pangilinan J."/>
            <person name="Ruiz-duenas F.J."/>
            <person name="Barrasa J.M."/>
            <person name="Sanchez-Garcia M."/>
            <person name="Camarero S."/>
            <person name="Miyauchi S."/>
            <person name="Serrano A."/>
            <person name="Linde D."/>
            <person name="Babiker R."/>
            <person name="Drula E."/>
            <person name="Ayuso-Fernandez I."/>
            <person name="Pacheco R."/>
            <person name="Padilla G."/>
            <person name="Ferreira P."/>
            <person name="Barriuso J."/>
            <person name="Kellner H."/>
            <person name="Castanera R."/>
            <person name="Alfaro M."/>
            <person name="Ramirez L."/>
            <person name="Pisabarro A.G."/>
            <person name="Kuo A."/>
            <person name="Tritt A."/>
            <person name="Lipzen A."/>
            <person name="He G."/>
            <person name="Yan M."/>
            <person name="Ng V."/>
            <person name="Cullen D."/>
            <person name="Martin F."/>
            <person name="Rosso M.-N."/>
            <person name="Henrissat B."/>
            <person name="Hibbett D."/>
            <person name="Martinez A.T."/>
            <person name="Grigoriev I.V."/>
        </authorList>
    </citation>
    <scope>NUCLEOTIDE SEQUENCE</scope>
    <source>
        <strain evidence="4">AH 44721</strain>
    </source>
</reference>
<dbReference type="AlphaFoldDB" id="A0A9P5NJ75"/>
<keyword evidence="5" id="KW-1185">Reference proteome</keyword>
<evidence type="ECO:0000313" key="4">
    <source>
        <dbReference type="EMBL" id="KAF8888411.1"/>
    </source>
</evidence>
<dbReference type="Proteomes" id="UP000724874">
    <property type="component" value="Unassembled WGS sequence"/>
</dbReference>
<protein>
    <submittedName>
        <fullName evidence="4">P-loop containing nucleoside triphosphate hydrolase protein</fullName>
    </submittedName>
</protein>
<name>A0A9P5NJ75_GYMJU</name>
<dbReference type="GO" id="GO:0015421">
    <property type="term" value="F:ABC-type oligopeptide transporter activity"/>
    <property type="evidence" value="ECO:0007669"/>
    <property type="project" value="TreeGrafter"/>
</dbReference>
<dbReference type="Gene3D" id="3.40.50.300">
    <property type="entry name" value="P-loop containing nucleotide triphosphate hydrolases"/>
    <property type="match status" value="1"/>
</dbReference>
<dbReference type="GO" id="GO:0005524">
    <property type="term" value="F:ATP binding"/>
    <property type="evidence" value="ECO:0007669"/>
    <property type="project" value="UniProtKB-KW"/>
</dbReference>
<keyword evidence="1" id="KW-0547">Nucleotide-binding</keyword>
<dbReference type="SUPFAM" id="SSF52540">
    <property type="entry name" value="P-loop containing nucleoside triphosphate hydrolases"/>
    <property type="match status" value="1"/>
</dbReference>
<dbReference type="InterPro" id="IPR003439">
    <property type="entry name" value="ABC_transporter-like_ATP-bd"/>
</dbReference>
<evidence type="ECO:0000256" key="2">
    <source>
        <dbReference type="ARBA" id="ARBA00022840"/>
    </source>
</evidence>
<dbReference type="PROSITE" id="PS50893">
    <property type="entry name" value="ABC_TRANSPORTER_2"/>
    <property type="match status" value="1"/>
</dbReference>
<keyword evidence="2" id="KW-0067">ATP-binding</keyword>
<organism evidence="4 5">
    <name type="scientific">Gymnopilus junonius</name>
    <name type="common">Spectacular rustgill mushroom</name>
    <name type="synonym">Gymnopilus spectabilis subsp. junonius</name>
    <dbReference type="NCBI Taxonomy" id="109634"/>
    <lineage>
        <taxon>Eukaryota</taxon>
        <taxon>Fungi</taxon>
        <taxon>Dikarya</taxon>
        <taxon>Basidiomycota</taxon>
        <taxon>Agaricomycotina</taxon>
        <taxon>Agaricomycetes</taxon>
        <taxon>Agaricomycetidae</taxon>
        <taxon>Agaricales</taxon>
        <taxon>Agaricineae</taxon>
        <taxon>Hymenogastraceae</taxon>
        <taxon>Gymnopilus</taxon>
    </lineage>
</organism>